<dbReference type="InterPro" id="IPR031919">
    <property type="entry name" value="Fucosidase_C"/>
</dbReference>
<evidence type="ECO:0000256" key="3">
    <source>
        <dbReference type="ARBA" id="ARBA00012662"/>
    </source>
</evidence>
<dbReference type="Gene3D" id="3.20.20.80">
    <property type="entry name" value="Glycosidases"/>
    <property type="match status" value="1"/>
</dbReference>
<keyword evidence="10" id="KW-1185">Reference proteome</keyword>
<evidence type="ECO:0000256" key="4">
    <source>
        <dbReference type="ARBA" id="ARBA00022729"/>
    </source>
</evidence>
<comment type="function">
    <text evidence="1">Alpha-L-fucosidase is responsible for hydrolyzing the alpha-1,6-linked fucose joined to the reducing-end N-acetylglucosamine of the carbohydrate moieties of glycoproteins.</text>
</comment>
<dbReference type="InterPro" id="IPR057739">
    <property type="entry name" value="Glyco_hydro_29_N"/>
</dbReference>
<dbReference type="Proteomes" id="UP001354989">
    <property type="component" value="Plasmid pPP8"/>
</dbReference>
<keyword evidence="4" id="KW-0732">Signal</keyword>
<dbReference type="InterPro" id="IPR000933">
    <property type="entry name" value="Glyco_hydro_29"/>
</dbReference>
<comment type="similarity">
    <text evidence="2">Belongs to the glycosyl hydrolase 29 family.</text>
</comment>
<feature type="domain" description="Glycoside hydrolase family 29 N-terminal" evidence="7">
    <location>
        <begin position="21"/>
        <end position="382"/>
    </location>
</feature>
<evidence type="ECO:0000259" key="8">
    <source>
        <dbReference type="Pfam" id="PF16757"/>
    </source>
</evidence>
<dbReference type="PIRSF" id="PIRSF001092">
    <property type="entry name" value="Alpha-L-fucosidase"/>
    <property type="match status" value="1"/>
</dbReference>
<geneLocation type="plasmid" evidence="9 10">
    <name>pPP8</name>
</geneLocation>
<dbReference type="PANTHER" id="PTHR10030:SF37">
    <property type="entry name" value="ALPHA-L-FUCOSIDASE-RELATED"/>
    <property type="match status" value="1"/>
</dbReference>
<dbReference type="Gene3D" id="2.60.40.1180">
    <property type="entry name" value="Golgi alpha-mannosidase II"/>
    <property type="match status" value="1"/>
</dbReference>
<dbReference type="PANTHER" id="PTHR10030">
    <property type="entry name" value="ALPHA-L-FUCOSIDASE"/>
    <property type="match status" value="1"/>
</dbReference>
<dbReference type="Pfam" id="PF01120">
    <property type="entry name" value="Alpha_L_fucos"/>
    <property type="match status" value="1"/>
</dbReference>
<dbReference type="EC" id="3.2.1.51" evidence="3"/>
<keyword evidence="6" id="KW-0326">Glycosidase</keyword>
<keyword evidence="9" id="KW-0614">Plasmid</keyword>
<evidence type="ECO:0000313" key="9">
    <source>
        <dbReference type="EMBL" id="BDD02328.1"/>
    </source>
</evidence>
<dbReference type="InterPro" id="IPR013780">
    <property type="entry name" value="Glyco_hydro_b"/>
</dbReference>
<evidence type="ECO:0000256" key="2">
    <source>
        <dbReference type="ARBA" id="ARBA00007951"/>
    </source>
</evidence>
<proteinExistence type="inferred from homology"/>
<protein>
    <recommendedName>
        <fullName evidence="3">alpha-L-fucosidase</fullName>
        <ecNumber evidence="3">3.2.1.51</ecNumber>
    </recommendedName>
</protein>
<accession>A0ABM7VMZ1</accession>
<keyword evidence="5" id="KW-0378">Hydrolase</keyword>
<evidence type="ECO:0000256" key="5">
    <source>
        <dbReference type="ARBA" id="ARBA00022801"/>
    </source>
</evidence>
<dbReference type="Pfam" id="PF16757">
    <property type="entry name" value="Fucosidase_C"/>
    <property type="match status" value="1"/>
</dbReference>
<reference evidence="9 10" key="1">
    <citation type="submission" date="2021-12" db="EMBL/GenBank/DDBJ databases">
        <title>Genome sequencing of bacteria with rrn-lacking chromosome and rrn-plasmid.</title>
        <authorList>
            <person name="Anda M."/>
            <person name="Iwasaki W."/>
        </authorList>
    </citation>
    <scope>NUCLEOTIDE SEQUENCE [LARGE SCALE GENOMIC DNA]</scope>
    <source>
        <strain evidence="9 10">NBRC 101262</strain>
        <plasmid evidence="9 10">pPP8</plasmid>
    </source>
</reference>
<dbReference type="RefSeq" id="WP_338399487.1">
    <property type="nucleotide sequence ID" value="NZ_AP025300.1"/>
</dbReference>
<gene>
    <name evidence="9" type="ORF">PEPS_46080</name>
</gene>
<evidence type="ECO:0000256" key="6">
    <source>
        <dbReference type="ARBA" id="ARBA00023295"/>
    </source>
</evidence>
<dbReference type="EMBL" id="AP025300">
    <property type="protein sequence ID" value="BDD02328.1"/>
    <property type="molecule type" value="Genomic_DNA"/>
</dbReference>
<dbReference type="InterPro" id="IPR016286">
    <property type="entry name" value="FUC_metazoa-typ"/>
</dbReference>
<evidence type="ECO:0000256" key="1">
    <source>
        <dbReference type="ARBA" id="ARBA00004071"/>
    </source>
</evidence>
<feature type="domain" description="Alpha-L-fucosidase C-terminal" evidence="8">
    <location>
        <begin position="412"/>
        <end position="495"/>
    </location>
</feature>
<evidence type="ECO:0000313" key="10">
    <source>
        <dbReference type="Proteomes" id="UP001354989"/>
    </source>
</evidence>
<dbReference type="InterPro" id="IPR017853">
    <property type="entry name" value="GH"/>
</dbReference>
<sequence length="497" mass="58459">MRYFLSLILFFTGLILLPSCEEKKEQQALTYQPEWESLKQYQVPEWYKDMKFGIYFHWGPYSVPAHETEWYSHFMYEKGNPIREYHEKTYGPLNEFGYKDFIPMFTAEHFDADDWAELFKKSGAQFAGPVAEHADGFAMWDSELTPWNAKNMGPKRDIVGEMGEAIRKQGMKFITTYHRHWLFAWYSTWDEKTDASNKKYASLYGPKVPEGSFVMAVPPTPPLPDADFNQEWLDRLDEIMNKYQPDMIWFDNKMDFIDEKYRKEFLAHYYNNAEKWGKEVVTFYKGHDLEKGTGVLDLERSRMSEKKDFPWLTDDSMDWKAWCHISDPDYKSTNRMIDFLVDVVSKNGAVLLNIPPTADGRIPQEVRDRLLEIGDWFKINGEAIYGTRTWTVYGEGPQEIVEGHLSENQNPEATAEDIRFTQKDNHLYAITLDWPKEDLFIRTLGKNQQLLNKDIQQINLLGYDQPLKFEVEDEGLRIQLPDQKVGAHAFSFRITLQ</sequence>
<dbReference type="SUPFAM" id="SSF51445">
    <property type="entry name" value="(Trans)glycosidases"/>
    <property type="match status" value="1"/>
</dbReference>
<name>A0ABM7VMZ1_9BACT</name>
<dbReference type="PRINTS" id="PR00741">
    <property type="entry name" value="GLHYDRLASE29"/>
</dbReference>
<organism evidence="9 10">
    <name type="scientific">Persicobacter psychrovividus</name>
    <dbReference type="NCBI Taxonomy" id="387638"/>
    <lineage>
        <taxon>Bacteria</taxon>
        <taxon>Pseudomonadati</taxon>
        <taxon>Bacteroidota</taxon>
        <taxon>Cytophagia</taxon>
        <taxon>Cytophagales</taxon>
        <taxon>Persicobacteraceae</taxon>
        <taxon>Persicobacter</taxon>
    </lineage>
</organism>
<evidence type="ECO:0000259" key="7">
    <source>
        <dbReference type="Pfam" id="PF01120"/>
    </source>
</evidence>
<dbReference type="SMART" id="SM00812">
    <property type="entry name" value="Alpha_L_fucos"/>
    <property type="match status" value="1"/>
</dbReference>